<reference evidence="4" key="1">
    <citation type="submission" date="2016-10" db="EMBL/GenBank/DDBJ databases">
        <title>The High Quality Genome of Vibrio alginolyticus K01M1.</title>
        <authorList>
            <person name="Wendling C."/>
            <person name="Chibani C.M."/>
            <person name="Hertel R."/>
            <person name="Sproer C."/>
            <person name="Bunk B."/>
            <person name="Overmann J."/>
            <person name="Roth O."/>
            <person name="Liesegang H."/>
        </authorList>
    </citation>
    <scope>NUCLEOTIDE SEQUENCE</scope>
    <source>
        <strain evidence="4">K05K4</strain>
    </source>
</reference>
<dbReference type="PANTHER" id="PTHR30290:SF72">
    <property type="entry name" value="HTH-TYPE TRANSCRIPTIONAL REGULATOR SGRR"/>
    <property type="match status" value="1"/>
</dbReference>
<protein>
    <submittedName>
        <fullName evidence="4">HTH-type transcriptional regulator SgrR</fullName>
    </submittedName>
</protein>
<evidence type="ECO:0000313" key="4">
    <source>
        <dbReference type="EMBL" id="ARP20859.1"/>
    </source>
</evidence>
<dbReference type="InterPro" id="IPR039424">
    <property type="entry name" value="SBP_5"/>
</dbReference>
<dbReference type="InterPro" id="IPR000914">
    <property type="entry name" value="SBP_5_dom"/>
</dbReference>
<dbReference type="PANTHER" id="PTHR30290">
    <property type="entry name" value="PERIPLASMIC BINDING COMPONENT OF ABC TRANSPORTER"/>
    <property type="match status" value="1"/>
</dbReference>
<proteinExistence type="predicted"/>
<evidence type="ECO:0000259" key="2">
    <source>
        <dbReference type="Pfam" id="PF00496"/>
    </source>
</evidence>
<keyword evidence="1" id="KW-0238">DNA-binding</keyword>
<feature type="domain" description="Transcriptional regulator SgrR N-terminal HTH" evidence="3">
    <location>
        <begin position="5"/>
        <end position="119"/>
    </location>
</feature>
<dbReference type="SUPFAM" id="SSF53850">
    <property type="entry name" value="Periplasmic binding protein-like II"/>
    <property type="match status" value="1"/>
</dbReference>
<dbReference type="AlphaFoldDB" id="A0A1W6UCY9"/>
<gene>
    <name evidence="4" type="primary">sgrR_2</name>
    <name evidence="4" type="ORF">K05K4_41390</name>
</gene>
<dbReference type="GO" id="GO:0015833">
    <property type="term" value="P:peptide transport"/>
    <property type="evidence" value="ECO:0007669"/>
    <property type="project" value="TreeGrafter"/>
</dbReference>
<dbReference type="Gene3D" id="3.40.190.10">
    <property type="entry name" value="Periplasmic binding protein-like II"/>
    <property type="match status" value="1"/>
</dbReference>
<dbReference type="GO" id="GO:0003677">
    <property type="term" value="F:DNA binding"/>
    <property type="evidence" value="ECO:0007669"/>
    <property type="project" value="UniProtKB-KW"/>
</dbReference>
<name>A0A1W6UCY9_VIBAL</name>
<dbReference type="CDD" id="cd08507">
    <property type="entry name" value="PBP2_SgrR_like"/>
    <property type="match status" value="1"/>
</dbReference>
<dbReference type="Pfam" id="PF12793">
    <property type="entry name" value="SgrR_N"/>
    <property type="match status" value="1"/>
</dbReference>
<dbReference type="Pfam" id="PF00496">
    <property type="entry name" value="SBP_bac_5"/>
    <property type="match status" value="1"/>
</dbReference>
<organism evidence="4">
    <name type="scientific">Vibrio alginolyticus</name>
    <dbReference type="NCBI Taxonomy" id="663"/>
    <lineage>
        <taxon>Bacteria</taxon>
        <taxon>Pseudomonadati</taxon>
        <taxon>Pseudomonadota</taxon>
        <taxon>Gammaproteobacteria</taxon>
        <taxon>Vibrionales</taxon>
        <taxon>Vibrionaceae</taxon>
        <taxon>Vibrio</taxon>
    </lineage>
</organism>
<feature type="domain" description="Solute-binding protein family 5" evidence="2">
    <location>
        <begin position="164"/>
        <end position="307"/>
    </location>
</feature>
<dbReference type="InterPro" id="IPR025370">
    <property type="entry name" value="SgrR_HTH_N"/>
</dbReference>
<sequence>MSSPRLRVQFETLFEKFSGHDTDVQLEDITEALFCTRRNARIVLNKLEEEGWIEWHPAAGRGKLSKLVFKRNRSDVSENLARRYLDEGKIGQALDALDNDAARLTQVIQGYLGLQHRQGEQVVRLPYYRPLSMLNPQKPMRRSEQHIARQIFSGLTRLDENEQLQPDLAHTWEAISDTHWRFYLRRGVRFHNGEPLTTSCVLESVLALNGLNLFSHIKRVSSPQEWTVDIELVRPDRYLPLALSESQAKILLPSALRSESFDRQPIGTGPFQVKMNDDKRLILTAFDGYFGFRPLLDQVEVWVIDEAYSSMVYPSLSKPKMDKQGSSDEVELDPGCTFLLLNKNTGIAKDPRWAEFLSQTLNSHQIYAHVPQDKVMELGVLQAFGLKPGWIDLRPAEAGSVPQANQVISVAYQKKHPMFPVVAKAIKTLLKPHGIEVEFIRYDSQPPAPEEVDIWVKAMGIATNRNDALAGWLLDYSDIEKFSSGYDFSEWAKLVDQWRAGMHTDFPARELGRQLVKSCQVIPMFHCWLGVNKDHSGALQNAKCNALGWFDFNNVWVKPDIESNHGETE</sequence>
<evidence type="ECO:0000259" key="3">
    <source>
        <dbReference type="Pfam" id="PF12793"/>
    </source>
</evidence>
<evidence type="ECO:0000256" key="1">
    <source>
        <dbReference type="ARBA" id="ARBA00023125"/>
    </source>
</evidence>
<dbReference type="EMBL" id="CP017903">
    <property type="protein sequence ID" value="ARP20859.1"/>
    <property type="molecule type" value="Genomic_DNA"/>
</dbReference>
<dbReference type="GO" id="GO:1904680">
    <property type="term" value="F:peptide transmembrane transporter activity"/>
    <property type="evidence" value="ECO:0007669"/>
    <property type="project" value="TreeGrafter"/>
</dbReference>
<accession>A0A1W6UCY9</accession>
<dbReference type="RefSeq" id="WP_086047412.1">
    <property type="nucleotide sequence ID" value="NZ_CP017890.1"/>
</dbReference>